<proteinExistence type="predicted"/>
<sequence>MVTPDAEKPSMATKCITQMPVPPMAMAPKTSHAARAPPEAPRARDVQARPVAAPVHEIAYASRGVTIPNVKWSITGMVLNSPSNGSLCCGNVTEFRFLGQYGEAGAERILRT</sequence>
<accession>A0A8H9GFE3</accession>
<feature type="region of interest" description="Disordered" evidence="1">
    <location>
        <begin position="20"/>
        <end position="48"/>
    </location>
</feature>
<comment type="caution">
    <text evidence="2">The sequence shown here is derived from an EMBL/GenBank/DDBJ whole genome shotgun (WGS) entry which is preliminary data.</text>
</comment>
<dbReference type="Proteomes" id="UP000655589">
    <property type="component" value="Unassembled WGS sequence"/>
</dbReference>
<dbReference type="AlphaFoldDB" id="A0A8H9GFE3"/>
<reference evidence="2" key="1">
    <citation type="journal article" date="2014" name="Int. J. Syst. Evol. Microbiol.">
        <title>Complete genome sequence of Corynebacterium casei LMG S-19264T (=DSM 44701T), isolated from a smear-ripened cheese.</title>
        <authorList>
            <consortium name="US DOE Joint Genome Institute (JGI-PGF)"/>
            <person name="Walter F."/>
            <person name="Albersmeier A."/>
            <person name="Kalinowski J."/>
            <person name="Ruckert C."/>
        </authorList>
    </citation>
    <scope>NUCLEOTIDE SEQUENCE</scope>
    <source>
        <strain evidence="2">JCM 3051</strain>
    </source>
</reference>
<gene>
    <name evidence="2" type="ORF">GCM10010102_12690</name>
</gene>
<keyword evidence="3" id="KW-1185">Reference proteome</keyword>
<evidence type="ECO:0000313" key="2">
    <source>
        <dbReference type="EMBL" id="GGM18609.1"/>
    </source>
</evidence>
<dbReference type="EMBL" id="BMPT01000004">
    <property type="protein sequence ID" value="GGM18609.1"/>
    <property type="molecule type" value="Genomic_DNA"/>
</dbReference>
<evidence type="ECO:0000313" key="3">
    <source>
        <dbReference type="Proteomes" id="UP000655589"/>
    </source>
</evidence>
<reference evidence="2" key="2">
    <citation type="submission" date="2020-09" db="EMBL/GenBank/DDBJ databases">
        <authorList>
            <person name="Sun Q."/>
            <person name="Ohkuma M."/>
        </authorList>
    </citation>
    <scope>NUCLEOTIDE SEQUENCE</scope>
    <source>
        <strain evidence="2">JCM 3051</strain>
    </source>
</reference>
<evidence type="ECO:0000256" key="1">
    <source>
        <dbReference type="SAM" id="MobiDB-lite"/>
    </source>
</evidence>
<name>A0A8H9GFE3_9MICO</name>
<protein>
    <submittedName>
        <fullName evidence="2">Uncharacterized protein</fullName>
    </submittedName>
</protein>
<organism evidence="2 3">
    <name type="scientific">Promicromonospora citrea</name>
    <dbReference type="NCBI Taxonomy" id="43677"/>
    <lineage>
        <taxon>Bacteria</taxon>
        <taxon>Bacillati</taxon>
        <taxon>Actinomycetota</taxon>
        <taxon>Actinomycetes</taxon>
        <taxon>Micrococcales</taxon>
        <taxon>Promicromonosporaceae</taxon>
        <taxon>Promicromonospora</taxon>
    </lineage>
</organism>